<protein>
    <submittedName>
        <fullName evidence="2">TcpE family conjugal transfer membrane protein</fullName>
    </submittedName>
</protein>
<reference evidence="2 3" key="1">
    <citation type="submission" date="2022-06" db="EMBL/GenBank/DDBJ databases">
        <title>Paraconexibacter antarcticus.</title>
        <authorList>
            <person name="Kim C.S."/>
        </authorList>
    </citation>
    <scope>NUCLEOTIDE SEQUENCE [LARGE SCALE GENOMIC DNA]</scope>
    <source>
        <strain evidence="2 3">02-257</strain>
    </source>
</reference>
<keyword evidence="1" id="KW-0812">Transmembrane</keyword>
<organism evidence="2 3">
    <name type="scientific">Paraconexibacter antarcticus</name>
    <dbReference type="NCBI Taxonomy" id="2949664"/>
    <lineage>
        <taxon>Bacteria</taxon>
        <taxon>Bacillati</taxon>
        <taxon>Actinomycetota</taxon>
        <taxon>Thermoleophilia</taxon>
        <taxon>Solirubrobacterales</taxon>
        <taxon>Paraconexibacteraceae</taxon>
        <taxon>Paraconexibacter</taxon>
    </lineage>
</organism>
<keyword evidence="1" id="KW-0472">Membrane</keyword>
<accession>A0ABY5DZ34</accession>
<keyword evidence="1" id="KW-1133">Transmembrane helix</keyword>
<dbReference type="Pfam" id="PF12648">
    <property type="entry name" value="TcpE"/>
    <property type="match status" value="1"/>
</dbReference>
<sequence>MEDDRLRLRSYRLAFELERRIHRIDTFQIPLPYGLPLTALGWGTGVLVLMVLASGLPGVGAVLAGLPWPLRLIFVPGLAAHLLCREGSDGRPIHECLLARVAFLARRHHRVGLRALCRAAPPAVAVPCVPDERTDVYRAGVVRGPAAVALRQPARVELGHTAARLAPLGDQPLPVPQELRLREGQRLVVV</sequence>
<feature type="transmembrane region" description="Helical" evidence="1">
    <location>
        <begin position="40"/>
        <end position="66"/>
    </location>
</feature>
<proteinExistence type="predicted"/>
<name>A0ABY5DZ34_9ACTN</name>
<evidence type="ECO:0000313" key="2">
    <source>
        <dbReference type="EMBL" id="UTI66137.1"/>
    </source>
</evidence>
<dbReference type="EMBL" id="CP098502">
    <property type="protein sequence ID" value="UTI66137.1"/>
    <property type="molecule type" value="Genomic_DNA"/>
</dbReference>
<dbReference type="Proteomes" id="UP001056035">
    <property type="component" value="Chromosome"/>
</dbReference>
<dbReference type="InterPro" id="IPR025608">
    <property type="entry name" value="TcpE"/>
</dbReference>
<evidence type="ECO:0000313" key="3">
    <source>
        <dbReference type="Proteomes" id="UP001056035"/>
    </source>
</evidence>
<evidence type="ECO:0000256" key="1">
    <source>
        <dbReference type="SAM" id="Phobius"/>
    </source>
</evidence>
<dbReference type="RefSeq" id="WP_254572814.1">
    <property type="nucleotide sequence ID" value="NZ_CP098502.1"/>
</dbReference>
<keyword evidence="3" id="KW-1185">Reference proteome</keyword>
<gene>
    <name evidence="2" type="ORF">NBH00_08015</name>
</gene>